<name>A0A0M9WL39_9EURO</name>
<dbReference type="EMBL" id="LHQQ01000001">
    <property type="protein sequence ID" value="KOS49015.1"/>
    <property type="molecule type" value="Genomic_DNA"/>
</dbReference>
<keyword evidence="2" id="KW-1185">Reference proteome</keyword>
<comment type="caution">
    <text evidence="1">The sequence shown here is derived from an EMBL/GenBank/DDBJ whole genome shotgun (WGS) entry which is preliminary data.</text>
</comment>
<reference evidence="1 2" key="1">
    <citation type="submission" date="2015-08" db="EMBL/GenBank/DDBJ databases">
        <title>Genome sequencing of Penicillium nordicum.</title>
        <authorList>
            <person name="Nguyen H.D."/>
            <person name="Seifert K.A."/>
        </authorList>
    </citation>
    <scope>NUCLEOTIDE SEQUENCE [LARGE SCALE GENOMIC DNA]</scope>
    <source>
        <strain evidence="1 2">DAOMC 185683</strain>
    </source>
</reference>
<evidence type="ECO:0000313" key="2">
    <source>
        <dbReference type="Proteomes" id="UP000037696"/>
    </source>
</evidence>
<dbReference type="AlphaFoldDB" id="A0A0M9WL39"/>
<organism evidence="1 2">
    <name type="scientific">Penicillium nordicum</name>
    <dbReference type="NCBI Taxonomy" id="229535"/>
    <lineage>
        <taxon>Eukaryota</taxon>
        <taxon>Fungi</taxon>
        <taxon>Dikarya</taxon>
        <taxon>Ascomycota</taxon>
        <taxon>Pezizomycotina</taxon>
        <taxon>Eurotiomycetes</taxon>
        <taxon>Eurotiomycetidae</taxon>
        <taxon>Eurotiales</taxon>
        <taxon>Aspergillaceae</taxon>
        <taxon>Penicillium</taxon>
    </lineage>
</organism>
<gene>
    <name evidence="1" type="ORF">ACN38_g69</name>
</gene>
<protein>
    <submittedName>
        <fullName evidence="1">Uncharacterized protein</fullName>
    </submittedName>
</protein>
<sequence length="97" mass="10615">MYKFSRVITPMQESTRATAACSSFLCTGYSSLSSSYSHSALPSKIPLAMHQTPSCMTWSRTVPRTVLIASSSPNTHPWNARHRPISSAFVVPKQVVA</sequence>
<evidence type="ECO:0000313" key="1">
    <source>
        <dbReference type="EMBL" id="KOS49015.1"/>
    </source>
</evidence>
<proteinExistence type="predicted"/>
<accession>A0A0M9WL39</accession>
<dbReference type="Proteomes" id="UP000037696">
    <property type="component" value="Unassembled WGS sequence"/>
</dbReference>